<feature type="compositionally biased region" description="Basic residues" evidence="4">
    <location>
        <begin position="8"/>
        <end position="19"/>
    </location>
</feature>
<organism evidence="6 7">
    <name type="scientific">Cyprinus carpio carpio</name>
    <dbReference type="NCBI Taxonomy" id="630221"/>
    <lineage>
        <taxon>Eukaryota</taxon>
        <taxon>Metazoa</taxon>
        <taxon>Chordata</taxon>
        <taxon>Craniata</taxon>
        <taxon>Vertebrata</taxon>
        <taxon>Euteleostomi</taxon>
        <taxon>Actinopterygii</taxon>
        <taxon>Neopterygii</taxon>
        <taxon>Teleostei</taxon>
        <taxon>Ostariophysi</taxon>
        <taxon>Cypriniformes</taxon>
        <taxon>Cyprinidae</taxon>
        <taxon>Cyprininae</taxon>
        <taxon>Cyprinus</taxon>
    </lineage>
</organism>
<reference evidence="6" key="2">
    <citation type="submission" date="2025-09" db="UniProtKB">
        <authorList>
            <consortium name="Ensembl"/>
        </authorList>
    </citation>
    <scope>IDENTIFICATION</scope>
</reference>
<dbReference type="PANTHER" id="PTHR13271">
    <property type="entry name" value="UNCHARACTERIZED PUTATIVE METHYLTRANSFERASE"/>
    <property type="match status" value="1"/>
</dbReference>
<dbReference type="AlphaFoldDB" id="A0A9J8B6Z6"/>
<protein>
    <submittedName>
        <fullName evidence="6">SET domain containing 4</fullName>
    </submittedName>
</protein>
<evidence type="ECO:0000256" key="4">
    <source>
        <dbReference type="SAM" id="MobiDB-lite"/>
    </source>
</evidence>
<dbReference type="OMA" id="ISHMKDE"/>
<dbReference type="Proteomes" id="UP001108240">
    <property type="component" value="Unplaced"/>
</dbReference>
<evidence type="ECO:0000259" key="5">
    <source>
        <dbReference type="PROSITE" id="PS50280"/>
    </source>
</evidence>
<dbReference type="PANTHER" id="PTHR13271:SF151">
    <property type="entry name" value="SET DOMAIN-CONTAINING PROTEIN 4"/>
    <property type="match status" value="1"/>
</dbReference>
<dbReference type="GeneTree" id="ENSGT00940000153577"/>
<dbReference type="InterPro" id="IPR046341">
    <property type="entry name" value="SET_dom_sf"/>
</dbReference>
<evidence type="ECO:0000256" key="3">
    <source>
        <dbReference type="ARBA" id="ARBA00022691"/>
    </source>
</evidence>
<sequence length="482" mass="55815">MNKPGCRAGRRARKKRRKKHEDEYKVTLTHEAQFVLLRRWLKQKGFSSQSLIPVSFHDTGRGLMTNQTIKAKNCVISLPEKCLLTTETVLKSYMGDYIKRWHPPVSPLLALCCFLIAERHRGDASEWSPYINILPKTYTCPVYLSDDIIDLLPRSLQKKATEQKEQFQELYCSSLMFFRSLQPLFTQPTEELFTQDALRWAWCSINTRTVYMEHDQSDYLSREKDIYALAPYLDLLNHCPNVQVEAGFNKQTRCYEVKSVQGCKKFQQALINYGPHDNNRLLLEYGFVASGNPHSVVYVDIGTLKICLDEKDKQLTQKLLYLRDNDFLRNLTFGMDGPSWRLMTALRLLSLKPEQYSCWKSVLLGAAVSREREEWCIHSALKLCNNLNDDNVKALERLSQLKQGANLPRLEQLCVVESLRQEEQRILEHTRVVLQNLWGQNQKPHAVTAKIQTQAKSKQILFSFVLKLLTESPPKLQGVQNT</sequence>
<dbReference type="InterPro" id="IPR001214">
    <property type="entry name" value="SET_dom"/>
</dbReference>
<feature type="domain" description="SET" evidence="5">
    <location>
        <begin position="44"/>
        <end position="274"/>
    </location>
</feature>
<evidence type="ECO:0000256" key="1">
    <source>
        <dbReference type="ARBA" id="ARBA00022603"/>
    </source>
</evidence>
<keyword evidence="3" id="KW-0949">S-adenosyl-L-methionine</keyword>
<dbReference type="PIRSF" id="PIRSF027158">
    <property type="entry name" value="Lys_MTase_YDR198C_prd"/>
    <property type="match status" value="1"/>
</dbReference>
<dbReference type="Pfam" id="PF09273">
    <property type="entry name" value="Rubis-subs-bind"/>
    <property type="match status" value="1"/>
</dbReference>
<name>A0A9J8B6Z6_CYPCA</name>
<dbReference type="CDD" id="cd19177">
    <property type="entry name" value="SET_SETD4"/>
    <property type="match status" value="1"/>
</dbReference>
<keyword evidence="1" id="KW-0489">Methyltransferase</keyword>
<dbReference type="Ensembl" id="ENSCCRT00000165448.1">
    <property type="protein sequence ID" value="ENSCCRP00000149100.1"/>
    <property type="gene ID" value="ENSCCRG00000016096.2"/>
</dbReference>
<evidence type="ECO:0000313" key="6">
    <source>
        <dbReference type="Ensembl" id="ENSCCRP00000149100.1"/>
    </source>
</evidence>
<keyword evidence="2" id="KW-0808">Transferase</keyword>
<evidence type="ECO:0000313" key="7">
    <source>
        <dbReference type="Proteomes" id="UP001108240"/>
    </source>
</evidence>
<dbReference type="InterPro" id="IPR036464">
    <property type="entry name" value="Rubisco_LSMT_subst-bd_sf"/>
</dbReference>
<dbReference type="InterPro" id="IPR015353">
    <property type="entry name" value="Rubisco_LSMT_subst-bd"/>
</dbReference>
<accession>A0A9J8B6Z6</accession>
<feature type="region of interest" description="Disordered" evidence="4">
    <location>
        <begin position="1"/>
        <end position="21"/>
    </location>
</feature>
<dbReference type="FunFam" id="3.90.1410.10:FF:000002">
    <property type="entry name" value="SET domain-containing protein 4 isoform X1"/>
    <property type="match status" value="1"/>
</dbReference>
<dbReference type="InterPro" id="IPR016852">
    <property type="entry name" value="SET_MeTrfase"/>
</dbReference>
<dbReference type="Pfam" id="PF00856">
    <property type="entry name" value="SET"/>
    <property type="match status" value="1"/>
</dbReference>
<dbReference type="InterPro" id="IPR050600">
    <property type="entry name" value="SETD3_SETD6_MTase"/>
</dbReference>
<evidence type="ECO:0000256" key="2">
    <source>
        <dbReference type="ARBA" id="ARBA00022679"/>
    </source>
</evidence>
<keyword evidence="7" id="KW-1185">Reference proteome</keyword>
<dbReference type="GO" id="GO:0016279">
    <property type="term" value="F:protein-lysine N-methyltransferase activity"/>
    <property type="evidence" value="ECO:0007669"/>
    <property type="project" value="InterPro"/>
</dbReference>
<reference evidence="6" key="1">
    <citation type="submission" date="2025-08" db="UniProtKB">
        <authorList>
            <consortium name="Ensembl"/>
        </authorList>
    </citation>
    <scope>IDENTIFICATION</scope>
</reference>
<dbReference type="Gene3D" id="3.90.1420.10">
    <property type="entry name" value="Rubisco LSMT, substrate-binding domain"/>
    <property type="match status" value="1"/>
</dbReference>
<proteinExistence type="predicted"/>
<dbReference type="GO" id="GO:0032259">
    <property type="term" value="P:methylation"/>
    <property type="evidence" value="ECO:0007669"/>
    <property type="project" value="UniProtKB-KW"/>
</dbReference>
<dbReference type="InterPro" id="IPR044429">
    <property type="entry name" value="SETD4_SET"/>
</dbReference>
<dbReference type="Gene3D" id="3.90.1410.10">
    <property type="entry name" value="set domain protein methyltransferase, domain 1"/>
    <property type="match status" value="1"/>
</dbReference>
<dbReference type="PROSITE" id="PS50280">
    <property type="entry name" value="SET"/>
    <property type="match status" value="1"/>
</dbReference>
<dbReference type="SUPFAM" id="SSF82199">
    <property type="entry name" value="SET domain"/>
    <property type="match status" value="1"/>
</dbReference>